<evidence type="ECO:0000256" key="2">
    <source>
        <dbReference type="SAM" id="Phobius"/>
    </source>
</evidence>
<protein>
    <submittedName>
        <fullName evidence="4">Uncharacterized protein</fullName>
    </submittedName>
</protein>
<feature type="region of interest" description="Disordered" evidence="1">
    <location>
        <begin position="243"/>
        <end position="287"/>
    </location>
</feature>
<dbReference type="EMBL" id="JAAAHY010001871">
    <property type="protein sequence ID" value="KAF9946332.1"/>
    <property type="molecule type" value="Genomic_DNA"/>
</dbReference>
<proteinExistence type="predicted"/>
<sequence length="287" mass="30290">MVYRKGAGQSQAWMVASASVTALGLLYQGVSAADGEVGSCAPCGLSESILLPCNATLQMSGWPGTFTYQPTLAQAPCACNQNFYDQIGSCLKCQSSDTAHLSVKPLPDYKLVCQAYGVATFPLVYIPGQSQTTAAPAPSDSTVPSNGSSAGSAGPSHSSLSSGAVAGIIVSAIALLVALSVAGYVFAKRKRELAKQSEEDELYKFQETTRNSYIEAPLPQYTGMIQSSSPQLPQLTNLRVMNPDSDDEDAFNGPRFPAGKSNVMEGTNFEVNRNSSPGWRRGSFDDD</sequence>
<feature type="compositionally biased region" description="Polar residues" evidence="1">
    <location>
        <begin position="134"/>
        <end position="144"/>
    </location>
</feature>
<evidence type="ECO:0000313" key="4">
    <source>
        <dbReference type="EMBL" id="KAF9946332.1"/>
    </source>
</evidence>
<feature type="region of interest" description="Disordered" evidence="1">
    <location>
        <begin position="134"/>
        <end position="156"/>
    </location>
</feature>
<dbReference type="OrthoDB" id="2396143at2759"/>
<keyword evidence="3" id="KW-0732">Signal</keyword>
<feature type="signal peptide" evidence="3">
    <location>
        <begin position="1"/>
        <end position="32"/>
    </location>
</feature>
<keyword evidence="2" id="KW-0812">Transmembrane</keyword>
<dbReference type="Proteomes" id="UP000738359">
    <property type="component" value="Unassembled WGS sequence"/>
</dbReference>
<reference evidence="4" key="1">
    <citation type="journal article" date="2020" name="Fungal Divers.">
        <title>Resolving the Mortierellaceae phylogeny through synthesis of multi-gene phylogenetics and phylogenomics.</title>
        <authorList>
            <person name="Vandepol N."/>
            <person name="Liber J."/>
            <person name="Desiro A."/>
            <person name="Na H."/>
            <person name="Kennedy M."/>
            <person name="Barry K."/>
            <person name="Grigoriev I.V."/>
            <person name="Miller A.N."/>
            <person name="O'Donnell K."/>
            <person name="Stajich J.E."/>
            <person name="Bonito G."/>
        </authorList>
    </citation>
    <scope>NUCLEOTIDE SEQUENCE</scope>
    <source>
        <strain evidence="4">CK1249</strain>
    </source>
</reference>
<comment type="caution">
    <text evidence="4">The sequence shown here is derived from an EMBL/GenBank/DDBJ whole genome shotgun (WGS) entry which is preliminary data.</text>
</comment>
<organism evidence="4 5">
    <name type="scientific">Mortierella alpina</name>
    <name type="common">Oleaginous fungus</name>
    <name type="synonym">Mortierella renispora</name>
    <dbReference type="NCBI Taxonomy" id="64518"/>
    <lineage>
        <taxon>Eukaryota</taxon>
        <taxon>Fungi</taxon>
        <taxon>Fungi incertae sedis</taxon>
        <taxon>Mucoromycota</taxon>
        <taxon>Mortierellomycotina</taxon>
        <taxon>Mortierellomycetes</taxon>
        <taxon>Mortierellales</taxon>
        <taxon>Mortierellaceae</taxon>
        <taxon>Mortierella</taxon>
    </lineage>
</organism>
<name>A0A9P6IUF5_MORAP</name>
<keyword evidence="5" id="KW-1185">Reference proteome</keyword>
<feature type="compositionally biased region" description="Low complexity" evidence="1">
    <location>
        <begin position="145"/>
        <end position="156"/>
    </location>
</feature>
<keyword evidence="2" id="KW-0472">Membrane</keyword>
<accession>A0A9P6IUF5</accession>
<evidence type="ECO:0000313" key="5">
    <source>
        <dbReference type="Proteomes" id="UP000738359"/>
    </source>
</evidence>
<feature type="chain" id="PRO_5040170114" evidence="3">
    <location>
        <begin position="33"/>
        <end position="287"/>
    </location>
</feature>
<feature type="transmembrane region" description="Helical" evidence="2">
    <location>
        <begin position="164"/>
        <end position="187"/>
    </location>
</feature>
<dbReference type="AlphaFoldDB" id="A0A9P6IUF5"/>
<keyword evidence="2" id="KW-1133">Transmembrane helix</keyword>
<evidence type="ECO:0000256" key="1">
    <source>
        <dbReference type="SAM" id="MobiDB-lite"/>
    </source>
</evidence>
<evidence type="ECO:0000256" key="3">
    <source>
        <dbReference type="SAM" id="SignalP"/>
    </source>
</evidence>
<gene>
    <name evidence="4" type="ORF">BGZ70_003278</name>
</gene>